<feature type="region of interest" description="Disordered" evidence="2">
    <location>
        <begin position="333"/>
        <end position="358"/>
    </location>
</feature>
<feature type="coiled-coil region" evidence="1">
    <location>
        <begin position="26"/>
        <end position="127"/>
    </location>
</feature>
<evidence type="ECO:0000256" key="1">
    <source>
        <dbReference type="SAM" id="Coils"/>
    </source>
</evidence>
<name>A0A183GTB1_HELPZ</name>
<keyword evidence="1" id="KW-0175">Coiled coil</keyword>
<dbReference type="Proteomes" id="UP000050761">
    <property type="component" value="Unassembled WGS sequence"/>
</dbReference>
<feature type="compositionally biased region" description="Basic and acidic residues" evidence="2">
    <location>
        <begin position="333"/>
        <end position="348"/>
    </location>
</feature>
<accession>A0A183GTB1</accession>
<dbReference type="WBParaSite" id="HPBE_0002593101-mRNA-1">
    <property type="protein sequence ID" value="HPBE_0002593101-mRNA-1"/>
    <property type="gene ID" value="HPBE_0002593101"/>
</dbReference>
<protein>
    <submittedName>
        <fullName evidence="4">HOOK domain-containing protein</fullName>
    </submittedName>
</protein>
<dbReference type="AlphaFoldDB" id="A0A183GTB1"/>
<sequence length="392" mass="44437">LKTEAHSLSEELCVANKRLLSETELKEKASDALGALEKEYSSLKQAKKEMEKEYEEAKLRFDLEICSAKKIAGELKEEVKNLEDRLTIEESAAKVKLDAVSSEVTRLEAELEENKLAQAEAERQLTEFSVRSHELLLEKQSLETRLAEALASAQAEMSLNKVQFASTVELFKSSRVDEKEMKELRRLLEIKTREVNRLGDLCDEFDEIEADYRQKVFSLIRERDELKAQLDPSSVPVVPNLRAALHDGVKMLSPDVSLAQNDGTDSKLKQLEQKLLKLTEEKVRLEKICDEADASEEGLRSRIAELEKEIAVQKGILPIKTTGPCLLDALRESERSPDAMDEHYKEDAYESAPTSPHLQRSLETAEGALYEVVDRDFIWEEIFLKARCSGPQ</sequence>
<evidence type="ECO:0000313" key="4">
    <source>
        <dbReference type="WBParaSite" id="HPBE_0002593101-mRNA-1"/>
    </source>
</evidence>
<evidence type="ECO:0000256" key="2">
    <source>
        <dbReference type="SAM" id="MobiDB-lite"/>
    </source>
</evidence>
<feature type="coiled-coil region" evidence="1">
    <location>
        <begin position="261"/>
        <end position="309"/>
    </location>
</feature>
<reference evidence="4" key="1">
    <citation type="submission" date="2019-09" db="UniProtKB">
        <authorList>
            <consortium name="WormBaseParasite"/>
        </authorList>
    </citation>
    <scope>IDENTIFICATION</scope>
</reference>
<keyword evidence="3" id="KW-1185">Reference proteome</keyword>
<evidence type="ECO:0000313" key="3">
    <source>
        <dbReference type="Proteomes" id="UP000050761"/>
    </source>
</evidence>
<proteinExistence type="predicted"/>
<organism evidence="3 4">
    <name type="scientific">Heligmosomoides polygyrus</name>
    <name type="common">Parasitic roundworm</name>
    <dbReference type="NCBI Taxonomy" id="6339"/>
    <lineage>
        <taxon>Eukaryota</taxon>
        <taxon>Metazoa</taxon>
        <taxon>Ecdysozoa</taxon>
        <taxon>Nematoda</taxon>
        <taxon>Chromadorea</taxon>
        <taxon>Rhabditida</taxon>
        <taxon>Rhabditina</taxon>
        <taxon>Rhabditomorpha</taxon>
        <taxon>Strongyloidea</taxon>
        <taxon>Heligmosomidae</taxon>
        <taxon>Heligmosomoides</taxon>
    </lineage>
</organism>